<keyword evidence="1" id="KW-0732">Signal</keyword>
<dbReference type="InterPro" id="IPR050583">
    <property type="entry name" value="Mycobacterial_A85_antigen"/>
</dbReference>
<feature type="signal peptide" evidence="1">
    <location>
        <begin position="1"/>
        <end position="30"/>
    </location>
</feature>
<dbReference type="RefSeq" id="WP_289459793.1">
    <property type="nucleotide sequence ID" value="NZ_JAUCML010000012.1"/>
</dbReference>
<accession>A0ABT7TA47</accession>
<organism evidence="2 3">
    <name type="scientific">Curtobacterium citri</name>
    <dbReference type="NCBI Taxonomy" id="3055139"/>
    <lineage>
        <taxon>Bacteria</taxon>
        <taxon>Bacillati</taxon>
        <taxon>Actinomycetota</taxon>
        <taxon>Actinomycetes</taxon>
        <taxon>Micrococcales</taxon>
        <taxon>Microbacteriaceae</taxon>
        <taxon>Curtobacterium</taxon>
    </lineage>
</organism>
<dbReference type="SUPFAM" id="SSF53474">
    <property type="entry name" value="alpha/beta-Hydrolases"/>
    <property type="match status" value="1"/>
</dbReference>
<dbReference type="Gene3D" id="3.40.50.1820">
    <property type="entry name" value="alpha/beta hydrolase"/>
    <property type="match status" value="1"/>
</dbReference>
<dbReference type="PANTHER" id="PTHR48098">
    <property type="entry name" value="ENTEROCHELIN ESTERASE-RELATED"/>
    <property type="match status" value="1"/>
</dbReference>
<dbReference type="GO" id="GO:0016787">
    <property type="term" value="F:hydrolase activity"/>
    <property type="evidence" value="ECO:0007669"/>
    <property type="project" value="UniProtKB-KW"/>
</dbReference>
<dbReference type="InterPro" id="IPR000801">
    <property type="entry name" value="Esterase-like"/>
</dbReference>
<gene>
    <name evidence="2" type="ORF">QUG92_15150</name>
</gene>
<proteinExistence type="predicted"/>
<dbReference type="InterPro" id="IPR029058">
    <property type="entry name" value="AB_hydrolase_fold"/>
</dbReference>
<comment type="caution">
    <text evidence="2">The sequence shown here is derived from an EMBL/GenBank/DDBJ whole genome shotgun (WGS) entry which is preliminary data.</text>
</comment>
<dbReference type="PANTHER" id="PTHR48098:SF1">
    <property type="entry name" value="DIACYLGLYCEROL ACYLTRANSFERASE_MYCOLYLTRANSFERASE AG85A"/>
    <property type="match status" value="1"/>
</dbReference>
<dbReference type="Proteomes" id="UP001237823">
    <property type="component" value="Unassembled WGS sequence"/>
</dbReference>
<evidence type="ECO:0000256" key="1">
    <source>
        <dbReference type="SAM" id="SignalP"/>
    </source>
</evidence>
<dbReference type="EMBL" id="JAUCML010000012">
    <property type="protein sequence ID" value="MDM7886445.1"/>
    <property type="molecule type" value="Genomic_DNA"/>
</dbReference>
<name>A0ABT7TA47_9MICO</name>
<sequence length="298" mass="30934">MPTPSRATTITRRALLAAGGSLLLAGGAFEAVDQRLLPGRSTMYRVLGLDGPAGRIPDVPPVPSTSGTFVSAARGGRTVGWTIAAPPSATPLPVAVALHGYGGDHRTFSGNALGYDRFLAAHLRSGGAPFAVAAVDGGNRYWHRRADGDDPASMVVDEFLPLLGDRGLDTTRLGLTGNSMGGYGALHLGGVLGAERVRVVAALSPALWTTAGDTARGAFDDAADFRTNTVLGRQRALDGIAVRVDCGTGDGFEPAVRAYRQGFRVAPAGGLEPGGHDRAYWRRTAPDQIAFLGRHLTA</sequence>
<dbReference type="Pfam" id="PF00756">
    <property type="entry name" value="Esterase"/>
    <property type="match status" value="1"/>
</dbReference>
<evidence type="ECO:0000313" key="3">
    <source>
        <dbReference type="Proteomes" id="UP001237823"/>
    </source>
</evidence>
<keyword evidence="2" id="KW-0378">Hydrolase</keyword>
<reference evidence="2 3" key="1">
    <citation type="submission" date="2023-06" db="EMBL/GenBank/DDBJ databases">
        <authorList>
            <person name="Feng G."/>
            <person name="Li J."/>
            <person name="Zhu H."/>
        </authorList>
    </citation>
    <scope>NUCLEOTIDE SEQUENCE [LARGE SCALE GENOMIC DNA]</scope>
    <source>
        <strain evidence="2 3">RHCKG23</strain>
    </source>
</reference>
<feature type="chain" id="PRO_5045369572" evidence="1">
    <location>
        <begin position="31"/>
        <end position="298"/>
    </location>
</feature>
<evidence type="ECO:0000313" key="2">
    <source>
        <dbReference type="EMBL" id="MDM7886445.1"/>
    </source>
</evidence>
<keyword evidence="3" id="KW-1185">Reference proteome</keyword>
<protein>
    <submittedName>
        <fullName evidence="2">Alpha/beta hydrolase-fold protein</fullName>
    </submittedName>
</protein>